<feature type="compositionally biased region" description="Basic and acidic residues" evidence="5">
    <location>
        <begin position="195"/>
        <end position="205"/>
    </location>
</feature>
<feature type="region of interest" description="Disordered" evidence="5">
    <location>
        <begin position="40"/>
        <end position="132"/>
    </location>
</feature>
<dbReference type="RefSeq" id="WP_163819902.1">
    <property type="nucleotide sequence ID" value="NZ_JAAGOB010000009.1"/>
</dbReference>
<dbReference type="Pfam" id="PF03534">
    <property type="entry name" value="SpvB"/>
    <property type="match status" value="1"/>
</dbReference>
<dbReference type="Pfam" id="PF01844">
    <property type="entry name" value="HNH"/>
    <property type="match status" value="1"/>
</dbReference>
<dbReference type="PANTHER" id="PTHR32305:SF17">
    <property type="entry name" value="TRNA NUCLEASE WAPA"/>
    <property type="match status" value="1"/>
</dbReference>
<feature type="domain" description="HNH nuclease" evidence="6">
    <location>
        <begin position="2069"/>
        <end position="2120"/>
    </location>
</feature>
<dbReference type="Proteomes" id="UP000469185">
    <property type="component" value="Unassembled WGS sequence"/>
</dbReference>
<reference evidence="7 8" key="1">
    <citation type="submission" date="2020-02" db="EMBL/GenBank/DDBJ databases">
        <authorList>
            <person name="Li X.-J."/>
            <person name="Feng X.-M."/>
        </authorList>
    </citation>
    <scope>NUCLEOTIDE SEQUENCE [LARGE SCALE GENOMIC DNA]</scope>
    <source>
        <strain evidence="7 8">CGMCC 4.7225</strain>
    </source>
</reference>
<proteinExistence type="predicted"/>
<comment type="subcellular location">
    <subcellularLocation>
        <location evidence="1">Secreted</location>
    </subcellularLocation>
</comment>
<feature type="compositionally biased region" description="Basic and acidic residues" evidence="5">
    <location>
        <begin position="53"/>
        <end position="73"/>
    </location>
</feature>
<accession>A0A6N9YQ00</accession>
<feature type="region of interest" description="Disordered" evidence="5">
    <location>
        <begin position="2050"/>
        <end position="2072"/>
    </location>
</feature>
<feature type="compositionally biased region" description="Low complexity" evidence="5">
    <location>
        <begin position="1921"/>
        <end position="1938"/>
    </location>
</feature>
<evidence type="ECO:0000256" key="2">
    <source>
        <dbReference type="ARBA" id="ARBA00022525"/>
    </source>
</evidence>
<dbReference type="NCBIfam" id="TIGR01643">
    <property type="entry name" value="YD_repeat_2x"/>
    <property type="match status" value="3"/>
</dbReference>
<keyword evidence="2" id="KW-0964">Secreted</keyword>
<name>A0A6N9YQ00_9ACTN</name>
<sequence>MKSPVRKALSTATYGFIACAAALLVIVSGLPADEPAAALESQFGPELDDEDALERRRAEETGEWNADRPKPEETDTVDVQPVTPKTPKRVSGERPQRGRPGVEWPKAGSARVDLKQGATNEQADPTSRRGIKAGALPFWLTPSDQVANGKDSDSNPPETVDVELIPAETVERDGVHVAFSVEAVDDTNVSEEESSSSRHETHAEFETAPSERANANNDDDAALDVTVDYSGFAHATGGDFGSRLTARVYDLDCYLSGDACTPVPAEPANDPAESTVTTTVPTPSSGFVVALVADASGPAGDYAATSLSPASSWEAGGSSGDFTWSYPLRTPDTAGGLSPELSLRYSSGSVDGRVTSTNNQPSWIGEGFELDSGYVERRYVPCADDMGSGANNTVKTGDLCWKTDNAVLMLAGTTTELVKDSTTGQWRPLHDDGSRVEHLTGASNGARNGEHWRVTTTDGTEYYFGKHKRYSADTAETNSVFTVPVAGNHSGEPCRASAFKDSFCQQAWRWNLDYVIDPNGNTMTYFYERETNRYGQNLNDTSVSYTRGGYLKRIEYGQRAGTEHTTPALARVVFAVSERCLPSGTITCAEAQLTESNADHWPDVPFDQICTSTTSCSERVSPTFFSRKRLTRMQTWIYNGSVNQTVDRWDFTHDFPDPGDDTSAALWLDAVEHSGRAGTAVTMPKVTFDGAQMANRVDGIDNAPPLNKWRIRAVHTESGATTSVNYSSQQCSPSSVPSNAHTNNKRCFPVYWTPDGMIEPELHWFHKYVVDSVIETDNVGNGVDVESHYTYHGDAAWAYTDSELIQEDRRTWGQWRGYGKVTVRGGNPSTDQLRTEYLYLRGMHGDRATPSGGTRSVSVTDSWNDAVTDHKHLAGFTREVIAYDGSQVVSSTVNDPWRSSITATDGNDEARMVNIAATREHTKLAAGGWRTTELTTTYDEHGLAVTTNDRGDTSITSDDLCTRTEYAKNLNKWILDAVKRTETVSIRCSETPSRPGDVVSDERFSYDGGVYGSTPTRGNVTRTQELNSWSSGPSYVTTSTTVYDVHGRVTETKDALNRSTKTQYSPSTGGPVTQIKTINPAGHSSTATINPRQGQPVTIVDSNGKRTDLTYDALRRLTHVWHADRSKANGDTASTQYIYRVSKTAPAAVTTKELLPSGDYATSVTLYDGLLRSRQSQSPAQGDNGGRVITKITYDSRGLVSEALGPYYATGAPATTLVTPTTTVPARSVVKHDGAGRPVRDTFYVHQDEKWRTVTAYEGDRVKVTPPAGSPATTTITDARGRTIEARRHHGVTPSGPFDGITYDYTPAGLLEGVTDQAGNEWSYAYDLRGRRTHVDDPDAGLNVTTYDHASQVTSVTDARGESLHYTYDTLGRKTRTREGSPTGNLIASWTFDTLAKGQLTSSTSFVDGAAYITAITGYDNAYRPTGTQVTIPSQEGQLAGTYSSIRTYFPDGSVRAQTAPAKGGLPQETLWHYYDDNGAPEWLFGQRTYVADTIYTPFGETEQYSLGVNYGRANWQTFTYEEGTRRLSTVRVDREGVDPSDIDRAYHYDATGNPQSIIDTGGTGANDVQCFTYDHQRRLADAWTQSSTSCATAPTSAVVGGAAPSWQSYTYDTAGNRVTMTEHGIGTDPTTTSTYTYPSPGAEQPHALATRSTQSGNSPADVTTFTYDDAGNTTDVVTGTETTSYEWDSSGRLAGITTPDGEGENIYTADGARLIRRTPDTTTLYVGTDEYTLTHANNVVSGTRYYTHAGAVLVVRESDGTITSLATDAGGTPIAAIDANNAITQRWNDAFGNPRGDEPLFWPGDRGFHTGTSDEFSGLVRMGARHYDPALGRFLTVDPLLDVTDTQQINGYTYANNNPLAYTDPNGLSPNQMHDGGPYARTPGSQLKTLVNRYKRAISQRLAEVTRRTAVSRPAYRPVTRPSSTSSRARRSQTISTLAQSPAHGLRLGMGGEEYMRQRASLPYNPAALYQYHERARIAAGIETGAALLPMAPDPFIVAGDILGINDIIACGTEGQVDSCAWAAAGAVPGLGWVARGLRVAKPTIKATPSIKPGSAGGPTASQKFPERVRQEELADNPSTCVYCRMETDRPQVDHAIPRSRGGNSTRDNAQTTCAHCNASKGARDFPVTPPEGFAGAWPPPWWGVP</sequence>
<keyword evidence="8" id="KW-1185">Reference proteome</keyword>
<dbReference type="InterPro" id="IPR022385">
    <property type="entry name" value="Rhs_assc_core"/>
</dbReference>
<dbReference type="InterPro" id="IPR006530">
    <property type="entry name" value="YD"/>
</dbReference>
<dbReference type="Gene3D" id="1.10.30.50">
    <property type="match status" value="1"/>
</dbReference>
<dbReference type="GO" id="GO:0008270">
    <property type="term" value="F:zinc ion binding"/>
    <property type="evidence" value="ECO:0007669"/>
    <property type="project" value="InterPro"/>
</dbReference>
<dbReference type="GO" id="GO:0003676">
    <property type="term" value="F:nucleic acid binding"/>
    <property type="evidence" value="ECO:0007669"/>
    <property type="project" value="InterPro"/>
</dbReference>
<dbReference type="GO" id="GO:0005737">
    <property type="term" value="C:cytoplasm"/>
    <property type="evidence" value="ECO:0007669"/>
    <property type="project" value="InterPro"/>
</dbReference>
<dbReference type="SMART" id="SM00507">
    <property type="entry name" value="HNHc"/>
    <property type="match status" value="1"/>
</dbReference>
<evidence type="ECO:0000256" key="5">
    <source>
        <dbReference type="SAM" id="MobiDB-lite"/>
    </source>
</evidence>
<protein>
    <recommendedName>
        <fullName evidence="6">HNH nuclease domain-containing protein</fullName>
    </recommendedName>
</protein>
<dbReference type="NCBIfam" id="TIGR03696">
    <property type="entry name" value="Rhs_assc_core"/>
    <property type="match status" value="1"/>
</dbReference>
<dbReference type="Pfam" id="PF05593">
    <property type="entry name" value="RHS_repeat"/>
    <property type="match status" value="3"/>
</dbReference>
<feature type="region of interest" description="Disordered" evidence="5">
    <location>
        <begin position="1914"/>
        <end position="1941"/>
    </location>
</feature>
<evidence type="ECO:0000256" key="4">
    <source>
        <dbReference type="ARBA" id="ARBA00023026"/>
    </source>
</evidence>
<keyword evidence="4" id="KW-0843">Virulence</keyword>
<dbReference type="Gene3D" id="2.180.10.10">
    <property type="entry name" value="RHS repeat-associated core"/>
    <property type="match status" value="2"/>
</dbReference>
<dbReference type="PROSITE" id="PS51257">
    <property type="entry name" value="PROKAR_LIPOPROTEIN"/>
    <property type="match status" value="1"/>
</dbReference>
<dbReference type="Pfam" id="PF25023">
    <property type="entry name" value="TEN_YD-shell"/>
    <property type="match status" value="1"/>
</dbReference>
<dbReference type="InterPro" id="IPR056823">
    <property type="entry name" value="TEN-like_YD-shell"/>
</dbReference>
<dbReference type="GO" id="GO:0004519">
    <property type="term" value="F:endonuclease activity"/>
    <property type="evidence" value="ECO:0007669"/>
    <property type="project" value="InterPro"/>
</dbReference>
<dbReference type="CDD" id="cd00085">
    <property type="entry name" value="HNHc"/>
    <property type="match status" value="1"/>
</dbReference>
<evidence type="ECO:0000313" key="8">
    <source>
        <dbReference type="Proteomes" id="UP000469185"/>
    </source>
</evidence>
<comment type="caution">
    <text evidence="7">The sequence shown here is derived from an EMBL/GenBank/DDBJ whole genome shotgun (WGS) entry which is preliminary data.</text>
</comment>
<dbReference type="PANTHER" id="PTHR32305">
    <property type="match status" value="1"/>
</dbReference>
<dbReference type="InterPro" id="IPR031325">
    <property type="entry name" value="RHS_repeat"/>
</dbReference>
<dbReference type="InterPro" id="IPR003284">
    <property type="entry name" value="Sal_SpvB"/>
</dbReference>
<evidence type="ECO:0000313" key="7">
    <source>
        <dbReference type="EMBL" id="NED97131.1"/>
    </source>
</evidence>
<organism evidence="7 8">
    <name type="scientific">Phytoactinopolyspora alkaliphila</name>
    <dbReference type="NCBI Taxonomy" id="1783498"/>
    <lineage>
        <taxon>Bacteria</taxon>
        <taxon>Bacillati</taxon>
        <taxon>Actinomycetota</taxon>
        <taxon>Actinomycetes</taxon>
        <taxon>Jiangellales</taxon>
        <taxon>Jiangellaceae</taxon>
        <taxon>Phytoactinopolyspora</taxon>
    </lineage>
</organism>
<keyword evidence="3" id="KW-0677">Repeat</keyword>
<dbReference type="EMBL" id="JAAGOB010000009">
    <property type="protein sequence ID" value="NED97131.1"/>
    <property type="molecule type" value="Genomic_DNA"/>
</dbReference>
<gene>
    <name evidence="7" type="ORF">G1H11_17675</name>
</gene>
<feature type="region of interest" description="Disordered" evidence="5">
    <location>
        <begin position="186"/>
        <end position="217"/>
    </location>
</feature>
<evidence type="ECO:0000256" key="1">
    <source>
        <dbReference type="ARBA" id="ARBA00004613"/>
    </source>
</evidence>
<dbReference type="GO" id="GO:0005576">
    <property type="term" value="C:extracellular region"/>
    <property type="evidence" value="ECO:0007669"/>
    <property type="project" value="UniProtKB-SubCell"/>
</dbReference>
<dbReference type="InterPro" id="IPR002711">
    <property type="entry name" value="HNH"/>
</dbReference>
<dbReference type="InterPro" id="IPR050708">
    <property type="entry name" value="T6SS_VgrG/RHS"/>
</dbReference>
<evidence type="ECO:0000256" key="3">
    <source>
        <dbReference type="ARBA" id="ARBA00022737"/>
    </source>
</evidence>
<dbReference type="InterPro" id="IPR003615">
    <property type="entry name" value="HNH_nuc"/>
</dbReference>
<evidence type="ECO:0000259" key="6">
    <source>
        <dbReference type="SMART" id="SM00507"/>
    </source>
</evidence>